<dbReference type="InterPro" id="IPR036893">
    <property type="entry name" value="SBP_sf"/>
</dbReference>
<keyword evidence="1" id="KW-0479">Metal-binding</keyword>
<dbReference type="AlphaFoldDB" id="A0A6A1V358"/>
<evidence type="ECO:0000313" key="3">
    <source>
        <dbReference type="EMBL" id="KAB1206297.1"/>
    </source>
</evidence>
<organism evidence="3 4">
    <name type="scientific">Morella rubra</name>
    <name type="common">Chinese bayberry</name>
    <dbReference type="NCBI Taxonomy" id="262757"/>
    <lineage>
        <taxon>Eukaryota</taxon>
        <taxon>Viridiplantae</taxon>
        <taxon>Streptophyta</taxon>
        <taxon>Embryophyta</taxon>
        <taxon>Tracheophyta</taxon>
        <taxon>Spermatophyta</taxon>
        <taxon>Magnoliopsida</taxon>
        <taxon>eudicotyledons</taxon>
        <taxon>Gunneridae</taxon>
        <taxon>Pentapetalae</taxon>
        <taxon>rosids</taxon>
        <taxon>fabids</taxon>
        <taxon>Fagales</taxon>
        <taxon>Myricaceae</taxon>
        <taxon>Morella</taxon>
    </lineage>
</organism>
<name>A0A6A1V358_9ROSI</name>
<dbReference type="InterPro" id="IPR004333">
    <property type="entry name" value="SBP_dom"/>
</dbReference>
<dbReference type="SUPFAM" id="SSF103612">
    <property type="entry name" value="SBT domain"/>
    <property type="match status" value="1"/>
</dbReference>
<sequence>MSSPKRYLFAQSSGRALEEEAGYRVALTLVVCGNYQTVLCQPTCESHSKSSKVIVDGLERRFCQQCSSKSVKISFKFEVIFVKSRGVS</sequence>
<dbReference type="GO" id="GO:0003677">
    <property type="term" value="F:DNA binding"/>
    <property type="evidence" value="ECO:0007669"/>
    <property type="project" value="InterPro"/>
</dbReference>
<keyword evidence="1" id="KW-0863">Zinc-finger</keyword>
<dbReference type="GO" id="GO:0005634">
    <property type="term" value="C:nucleus"/>
    <property type="evidence" value="ECO:0007669"/>
    <property type="project" value="InterPro"/>
</dbReference>
<keyword evidence="4" id="KW-1185">Reference proteome</keyword>
<dbReference type="Proteomes" id="UP000516437">
    <property type="component" value="Chromosome 7"/>
</dbReference>
<feature type="domain" description="SBP-type" evidence="2">
    <location>
        <begin position="15"/>
        <end position="88"/>
    </location>
</feature>
<dbReference type="OrthoDB" id="514967at2759"/>
<comment type="caution">
    <text evidence="3">The sequence shown here is derived from an EMBL/GenBank/DDBJ whole genome shotgun (WGS) entry which is preliminary data.</text>
</comment>
<evidence type="ECO:0000256" key="1">
    <source>
        <dbReference type="PROSITE-ProRule" id="PRU00470"/>
    </source>
</evidence>
<dbReference type="Pfam" id="PF03110">
    <property type="entry name" value="SBP"/>
    <property type="match status" value="1"/>
</dbReference>
<dbReference type="GO" id="GO:0008270">
    <property type="term" value="F:zinc ion binding"/>
    <property type="evidence" value="ECO:0007669"/>
    <property type="project" value="UniProtKB-KW"/>
</dbReference>
<dbReference type="Gene3D" id="4.10.1100.10">
    <property type="entry name" value="Transcription factor, SBP-box domain"/>
    <property type="match status" value="1"/>
</dbReference>
<keyword evidence="1" id="KW-0862">Zinc</keyword>
<evidence type="ECO:0000313" key="4">
    <source>
        <dbReference type="Proteomes" id="UP000516437"/>
    </source>
</evidence>
<proteinExistence type="predicted"/>
<reference evidence="3 4" key="1">
    <citation type="journal article" date="2019" name="Plant Biotechnol. J.">
        <title>The red bayberry genome and genetic basis of sex determination.</title>
        <authorList>
            <person name="Jia H.M."/>
            <person name="Jia H.J."/>
            <person name="Cai Q.L."/>
            <person name="Wang Y."/>
            <person name="Zhao H.B."/>
            <person name="Yang W.F."/>
            <person name="Wang G.Y."/>
            <person name="Li Y.H."/>
            <person name="Zhan D.L."/>
            <person name="Shen Y.T."/>
            <person name="Niu Q.F."/>
            <person name="Chang L."/>
            <person name="Qiu J."/>
            <person name="Zhao L."/>
            <person name="Xie H.B."/>
            <person name="Fu W.Y."/>
            <person name="Jin J."/>
            <person name="Li X.W."/>
            <person name="Jiao Y."/>
            <person name="Zhou C.C."/>
            <person name="Tu T."/>
            <person name="Chai C.Y."/>
            <person name="Gao J.L."/>
            <person name="Fan L.J."/>
            <person name="van de Weg E."/>
            <person name="Wang J.Y."/>
            <person name="Gao Z.S."/>
        </authorList>
    </citation>
    <scope>NUCLEOTIDE SEQUENCE [LARGE SCALE GENOMIC DNA]</scope>
    <source>
        <tissue evidence="3">Leaves</tissue>
    </source>
</reference>
<dbReference type="EMBL" id="RXIC02000025">
    <property type="protein sequence ID" value="KAB1206297.1"/>
    <property type="molecule type" value="Genomic_DNA"/>
</dbReference>
<evidence type="ECO:0000259" key="2">
    <source>
        <dbReference type="PROSITE" id="PS51141"/>
    </source>
</evidence>
<dbReference type="PROSITE" id="PS51141">
    <property type="entry name" value="ZF_SBP"/>
    <property type="match status" value="1"/>
</dbReference>
<protein>
    <recommendedName>
        <fullName evidence="2">SBP-type domain-containing protein</fullName>
    </recommendedName>
</protein>
<gene>
    <name evidence="3" type="ORF">CJ030_MR7G011790</name>
</gene>
<accession>A0A6A1V358</accession>